<evidence type="ECO:0000313" key="1">
    <source>
        <dbReference type="EMBL" id="CAE6398661.1"/>
    </source>
</evidence>
<gene>
    <name evidence="1" type="ORF">RDB_LOCUS35157</name>
</gene>
<reference evidence="1" key="1">
    <citation type="submission" date="2021-01" db="EMBL/GenBank/DDBJ databases">
        <authorList>
            <person name="Kaushik A."/>
        </authorList>
    </citation>
    <scope>NUCLEOTIDE SEQUENCE</scope>
    <source>
        <strain evidence="1">AG2-2IIIB</strain>
    </source>
</reference>
<evidence type="ECO:0000313" key="2">
    <source>
        <dbReference type="Proteomes" id="UP000663843"/>
    </source>
</evidence>
<sequence>MLRDLSTEYLHQPARHLPTSVITWVEAPTAFVCTFRSDRDRISTFSPYFRRCFSPLFNMSQSWSLDLDTLGLVLGYVEEDKVVLLRMALLNKAVHSLTLPILYRSNTFKRVDVAYKFCQAVHNHPQYLGCFVQKLHLYNTYGAVRTLWSNAAIKFVQIIPIILPLLPNLRDLIISGVEFETNASSLPPFSLRSFSLMLPVATSPWEFLQNQMSLKQLELRPHPVRTRLRKNDCLSLDGMPHGTLFPDLNILSGCSEIFATLAPRRPITHAFISGCQMHRDAVYMPRMISAISLSTRPLQSLRIDLASLHNASCVEFVEHLASVGTALESLMLITTALDNSYWQSSVLADAHPTYPPSPPELFSRLKALRYLFIEKPTWQPSIVFDSEQSVYRFQPGPIFKSVWSQAEAADLWRTRCPGMVSVKIYGRKLKISHNSQRLIK</sequence>
<name>A0A8H2WSX7_9AGAM</name>
<proteinExistence type="predicted"/>
<dbReference type="AlphaFoldDB" id="A0A8H2WSX7"/>
<dbReference type="SUPFAM" id="SSF52047">
    <property type="entry name" value="RNI-like"/>
    <property type="match status" value="1"/>
</dbReference>
<dbReference type="EMBL" id="CAJMWT010001400">
    <property type="protein sequence ID" value="CAE6398661.1"/>
    <property type="molecule type" value="Genomic_DNA"/>
</dbReference>
<accession>A0A8H2WSX7</accession>
<comment type="caution">
    <text evidence="1">The sequence shown here is derived from an EMBL/GenBank/DDBJ whole genome shotgun (WGS) entry which is preliminary data.</text>
</comment>
<protein>
    <submittedName>
        <fullName evidence="1">Uncharacterized protein</fullName>
    </submittedName>
</protein>
<dbReference type="Proteomes" id="UP000663843">
    <property type="component" value="Unassembled WGS sequence"/>
</dbReference>
<organism evidence="1 2">
    <name type="scientific">Rhizoctonia solani</name>
    <dbReference type="NCBI Taxonomy" id="456999"/>
    <lineage>
        <taxon>Eukaryota</taxon>
        <taxon>Fungi</taxon>
        <taxon>Dikarya</taxon>
        <taxon>Basidiomycota</taxon>
        <taxon>Agaricomycotina</taxon>
        <taxon>Agaricomycetes</taxon>
        <taxon>Cantharellales</taxon>
        <taxon>Ceratobasidiaceae</taxon>
        <taxon>Rhizoctonia</taxon>
    </lineage>
</organism>